<comment type="caution">
    <text evidence="3">The sequence shown here is derived from an EMBL/GenBank/DDBJ whole genome shotgun (WGS) entry which is preliminary data.</text>
</comment>
<reference evidence="3 4" key="1">
    <citation type="submission" date="2019-08" db="EMBL/GenBank/DDBJ databases">
        <title>Five species of Acinetobacter isolated from floral nectar and animal pollinators.</title>
        <authorList>
            <person name="Hendry T.A."/>
        </authorList>
    </citation>
    <scope>NUCLEOTIDE SEQUENCE [LARGE SCALE GENOMIC DNA]</scope>
    <source>
        <strain evidence="3 4">MD18.27</strain>
    </source>
</reference>
<protein>
    <submittedName>
        <fullName evidence="3">Uncharacterized protein</fullName>
    </submittedName>
</protein>
<accession>A0ABU6DRF5</accession>
<keyword evidence="2" id="KW-0812">Transmembrane</keyword>
<organism evidence="3 4">
    <name type="scientific">Acinetobacter pollinis</name>
    <dbReference type="NCBI Taxonomy" id="2605270"/>
    <lineage>
        <taxon>Bacteria</taxon>
        <taxon>Pseudomonadati</taxon>
        <taxon>Pseudomonadota</taxon>
        <taxon>Gammaproteobacteria</taxon>
        <taxon>Moraxellales</taxon>
        <taxon>Moraxellaceae</taxon>
        <taxon>Acinetobacter</taxon>
    </lineage>
</organism>
<keyword evidence="2" id="KW-1133">Transmembrane helix</keyword>
<evidence type="ECO:0000256" key="1">
    <source>
        <dbReference type="SAM" id="MobiDB-lite"/>
    </source>
</evidence>
<evidence type="ECO:0000313" key="4">
    <source>
        <dbReference type="Proteomes" id="UP001339883"/>
    </source>
</evidence>
<feature type="region of interest" description="Disordered" evidence="1">
    <location>
        <begin position="56"/>
        <end position="78"/>
    </location>
</feature>
<dbReference type="RefSeq" id="WP_195771791.1">
    <property type="nucleotide sequence ID" value="NZ_VTDN01000003.1"/>
</dbReference>
<feature type="transmembrane region" description="Helical" evidence="2">
    <location>
        <begin position="12"/>
        <end position="34"/>
    </location>
</feature>
<evidence type="ECO:0000313" key="3">
    <source>
        <dbReference type="EMBL" id="MEB5476305.1"/>
    </source>
</evidence>
<keyword evidence="2" id="KW-0472">Membrane</keyword>
<evidence type="ECO:0000256" key="2">
    <source>
        <dbReference type="SAM" id="Phobius"/>
    </source>
</evidence>
<feature type="compositionally biased region" description="Polar residues" evidence="1">
    <location>
        <begin position="69"/>
        <end position="78"/>
    </location>
</feature>
<keyword evidence="4" id="KW-1185">Reference proteome</keyword>
<name>A0ABU6DRF5_9GAMM</name>
<dbReference type="EMBL" id="VTDN01000003">
    <property type="protein sequence ID" value="MEB5476305.1"/>
    <property type="molecule type" value="Genomic_DNA"/>
</dbReference>
<dbReference type="Proteomes" id="UP001339883">
    <property type="component" value="Unassembled WGS sequence"/>
</dbReference>
<proteinExistence type="predicted"/>
<sequence>MSEDVRTRNRKRWIIFSVALLVPILLVLLLFVAASQDAKTSKKYAAERAGYAEKFAKQDEERSLASDPEATTSSNQTR</sequence>
<gene>
    <name evidence="3" type="ORF">I2F25_04440</name>
</gene>